<dbReference type="EMBL" id="BJLF01000001">
    <property type="protein sequence ID" value="GEA49288.1"/>
    <property type="molecule type" value="Genomic_DNA"/>
</dbReference>
<dbReference type="Proteomes" id="UP000318717">
    <property type="component" value="Unassembled WGS sequence"/>
</dbReference>
<dbReference type="InterPro" id="IPR002104">
    <property type="entry name" value="Integrase_catalytic"/>
</dbReference>
<reference evidence="9 10" key="1">
    <citation type="submission" date="2019-06" db="EMBL/GenBank/DDBJ databases">
        <title>Whole genome shotgun sequence of Vibrio inusitatus NBRC 102082.</title>
        <authorList>
            <person name="Hosoyama A."/>
            <person name="Uohara A."/>
            <person name="Ohji S."/>
            <person name="Ichikawa N."/>
        </authorList>
    </citation>
    <scope>NUCLEOTIDE SEQUENCE [LARGE SCALE GENOMIC DNA]</scope>
    <source>
        <strain evidence="9 10">NBRC 102082</strain>
    </source>
</reference>
<gene>
    <name evidence="9" type="ORF">VIN01S_00920</name>
</gene>
<dbReference type="InterPro" id="IPR050090">
    <property type="entry name" value="Tyrosine_recombinase_XerCD"/>
</dbReference>
<evidence type="ECO:0000313" key="10">
    <source>
        <dbReference type="Proteomes" id="UP000318717"/>
    </source>
</evidence>
<evidence type="ECO:0000256" key="5">
    <source>
        <dbReference type="PROSITE-ProRule" id="PRU01248"/>
    </source>
</evidence>
<feature type="coiled-coil region" evidence="6">
    <location>
        <begin position="17"/>
        <end position="44"/>
    </location>
</feature>
<keyword evidence="6" id="KW-0175">Coiled coil</keyword>
<dbReference type="Gene3D" id="1.10.443.10">
    <property type="entry name" value="Intergrase catalytic core"/>
    <property type="match status" value="1"/>
</dbReference>
<keyword evidence="3 5" id="KW-0238">DNA-binding</keyword>
<dbReference type="PANTHER" id="PTHR30349">
    <property type="entry name" value="PHAGE INTEGRASE-RELATED"/>
    <property type="match status" value="1"/>
</dbReference>
<dbReference type="GO" id="GO:0003677">
    <property type="term" value="F:DNA binding"/>
    <property type="evidence" value="ECO:0007669"/>
    <property type="project" value="UniProtKB-UniRule"/>
</dbReference>
<dbReference type="AlphaFoldDB" id="A0A4Y3HQH7"/>
<feature type="domain" description="Core-binding (CB)" evidence="8">
    <location>
        <begin position="83"/>
        <end position="199"/>
    </location>
</feature>
<dbReference type="GO" id="GO:0006310">
    <property type="term" value="P:DNA recombination"/>
    <property type="evidence" value="ECO:0007669"/>
    <property type="project" value="UniProtKB-KW"/>
</dbReference>
<dbReference type="PANTHER" id="PTHR30349:SF41">
    <property type="entry name" value="INTEGRASE_RECOMBINASE PROTEIN MJ0367-RELATED"/>
    <property type="match status" value="1"/>
</dbReference>
<organism evidence="9 10">
    <name type="scientific">Vibrio inusitatus NBRC 102082</name>
    <dbReference type="NCBI Taxonomy" id="1219070"/>
    <lineage>
        <taxon>Bacteria</taxon>
        <taxon>Pseudomonadati</taxon>
        <taxon>Pseudomonadota</taxon>
        <taxon>Gammaproteobacteria</taxon>
        <taxon>Vibrionales</taxon>
        <taxon>Vibrionaceae</taxon>
        <taxon>Vibrio</taxon>
    </lineage>
</organism>
<name>A0A4Y3HQH7_9VIBR</name>
<comment type="similarity">
    <text evidence="1">Belongs to the 'phage' integrase family.</text>
</comment>
<comment type="caution">
    <text evidence="9">The sequence shown here is derived from an EMBL/GenBank/DDBJ whole genome shotgun (WGS) entry which is preliminary data.</text>
</comment>
<evidence type="ECO:0000259" key="8">
    <source>
        <dbReference type="PROSITE" id="PS51900"/>
    </source>
</evidence>
<evidence type="ECO:0000259" key="7">
    <source>
        <dbReference type="PROSITE" id="PS51898"/>
    </source>
</evidence>
<evidence type="ECO:0000256" key="2">
    <source>
        <dbReference type="ARBA" id="ARBA00022908"/>
    </source>
</evidence>
<evidence type="ECO:0000256" key="4">
    <source>
        <dbReference type="ARBA" id="ARBA00023172"/>
    </source>
</evidence>
<feature type="domain" description="Tyr recombinase" evidence="7">
    <location>
        <begin position="224"/>
        <end position="466"/>
    </location>
</feature>
<sequence length="494" mass="57377">MAAIGQVLQQKIDNHRIKYFKARHEELELELQATQEAADELYADNINKDKEIARLRIENFKIRDAIVPKHTSVPESKKIEPSPLMRKLIDKFLAYEATESTNTERTLQARMRHLNRFIDIIGYDLSISDLSASHIQEYREVMHHIPSNFDKLGYMLPTDRSLRAKWFSDQTKSLDGSRLSGGGINSAFKHARQLLRWAKTNRYLPEDYSDMLTVSAKREKSTRKKRVPFTQDQLNQLFTGYLYGDRMRPREKPLDWKFWVPLIALTTGMRSDEIGALTLDSLIYEQGFWCIRIGEAKSDAGIRYFPIPESLINAGLIEYYKDKKSRRRTKSKPTRLFEELKLKGKTSKYSDTIGQFFNASSKQIDNKGEVRLNGYMARVGVFPDRSDISLSFHSLRHNFVTLMLNTKLKETGEPATLETIKNIVGHSMDFAKTYGISESRWSDVTLHTYNHRDRLPIPEQKERLHAMKQALDNLDFGFDLNAVSFSRFKCRKKK</sequence>
<dbReference type="PROSITE" id="PS51898">
    <property type="entry name" value="TYR_RECOMBINASE"/>
    <property type="match status" value="1"/>
</dbReference>
<keyword evidence="2" id="KW-0229">DNA integration</keyword>
<accession>A0A4Y3HQH7</accession>
<dbReference type="InterPro" id="IPR044068">
    <property type="entry name" value="CB"/>
</dbReference>
<evidence type="ECO:0008006" key="11">
    <source>
        <dbReference type="Google" id="ProtNLM"/>
    </source>
</evidence>
<evidence type="ECO:0000313" key="9">
    <source>
        <dbReference type="EMBL" id="GEA49288.1"/>
    </source>
</evidence>
<dbReference type="PROSITE" id="PS51900">
    <property type="entry name" value="CB"/>
    <property type="match status" value="1"/>
</dbReference>
<dbReference type="InterPro" id="IPR013762">
    <property type="entry name" value="Integrase-like_cat_sf"/>
</dbReference>
<dbReference type="InterPro" id="IPR010998">
    <property type="entry name" value="Integrase_recombinase_N"/>
</dbReference>
<evidence type="ECO:0000256" key="1">
    <source>
        <dbReference type="ARBA" id="ARBA00008857"/>
    </source>
</evidence>
<dbReference type="SUPFAM" id="SSF56349">
    <property type="entry name" value="DNA breaking-rejoining enzymes"/>
    <property type="match status" value="1"/>
</dbReference>
<proteinExistence type="inferred from homology"/>
<evidence type="ECO:0000256" key="3">
    <source>
        <dbReference type="ARBA" id="ARBA00023125"/>
    </source>
</evidence>
<dbReference type="Gene3D" id="1.10.150.130">
    <property type="match status" value="1"/>
</dbReference>
<protein>
    <recommendedName>
        <fullName evidence="11">Tyr recombinase domain-containing protein</fullName>
    </recommendedName>
</protein>
<keyword evidence="4" id="KW-0233">DNA recombination</keyword>
<keyword evidence="10" id="KW-1185">Reference proteome</keyword>
<dbReference type="InterPro" id="IPR011010">
    <property type="entry name" value="DNA_brk_join_enz"/>
</dbReference>
<dbReference type="GO" id="GO:0015074">
    <property type="term" value="P:DNA integration"/>
    <property type="evidence" value="ECO:0007669"/>
    <property type="project" value="UniProtKB-KW"/>
</dbReference>
<evidence type="ECO:0000256" key="6">
    <source>
        <dbReference type="SAM" id="Coils"/>
    </source>
</evidence>